<feature type="compositionally biased region" description="Low complexity" evidence="1">
    <location>
        <begin position="120"/>
        <end position="134"/>
    </location>
</feature>
<dbReference type="VEuPathDB" id="VectorBase:CQUJHB016163"/>
<dbReference type="OrthoDB" id="435275at2759"/>
<reference evidence="2" key="1">
    <citation type="submission" date="2007-03" db="EMBL/GenBank/DDBJ databases">
        <title>Annotation of Culex pipiens quinquefasciatus.</title>
        <authorList>
            <consortium name="The Broad Institute Genome Sequencing Platform"/>
            <person name="Atkinson P.W."/>
            <person name="Hemingway J."/>
            <person name="Christensen B.M."/>
            <person name="Higgs S."/>
            <person name="Kodira C."/>
            <person name="Hannick L."/>
            <person name="Megy K."/>
            <person name="O'Leary S."/>
            <person name="Pearson M."/>
            <person name="Haas B.J."/>
            <person name="Mauceli E."/>
            <person name="Wortman J.R."/>
            <person name="Lee N.H."/>
            <person name="Guigo R."/>
            <person name="Stanke M."/>
            <person name="Alvarado L."/>
            <person name="Amedeo P."/>
            <person name="Antoine C.H."/>
            <person name="Arensburger P."/>
            <person name="Bidwell S.L."/>
            <person name="Crawford M."/>
            <person name="Camaro F."/>
            <person name="Devon K."/>
            <person name="Engels R."/>
            <person name="Hammond M."/>
            <person name="Howarth C."/>
            <person name="Koehrsen M."/>
            <person name="Lawson D."/>
            <person name="Montgomery P."/>
            <person name="Nene V."/>
            <person name="Nusbaum C."/>
            <person name="Puiu D."/>
            <person name="Romero-Severson J."/>
            <person name="Severson D.W."/>
            <person name="Shumway M."/>
            <person name="Sisk P."/>
            <person name="Stolte C."/>
            <person name="Zeng Q."/>
            <person name="Eisenstadt E."/>
            <person name="Fraser-Liggett C."/>
            <person name="Strausberg R."/>
            <person name="Galagan J."/>
            <person name="Birren B."/>
            <person name="Collins F.H."/>
        </authorList>
    </citation>
    <scope>NUCLEOTIDE SEQUENCE [LARGE SCALE GENOMIC DNA]</scope>
    <source>
        <strain evidence="2">JHB</strain>
    </source>
</reference>
<dbReference type="HOGENOM" id="CLU_1284429_0_0_1"/>
<keyword evidence="4" id="KW-1185">Reference proteome</keyword>
<dbReference type="Proteomes" id="UP000002320">
    <property type="component" value="Unassembled WGS sequence"/>
</dbReference>
<dbReference type="VEuPathDB" id="VectorBase:CPIJ018936"/>
<evidence type="ECO:0000256" key="1">
    <source>
        <dbReference type="SAM" id="MobiDB-lite"/>
    </source>
</evidence>
<protein>
    <submittedName>
        <fullName evidence="2 3">Enhancer of polycomb</fullName>
    </submittedName>
</protein>
<dbReference type="PANTHER" id="PTHR14898">
    <property type="entry name" value="ENHANCER OF POLYCOMB"/>
    <property type="match status" value="1"/>
</dbReference>
<organism>
    <name type="scientific">Culex quinquefasciatus</name>
    <name type="common">Southern house mosquito</name>
    <name type="synonym">Culex pungens</name>
    <dbReference type="NCBI Taxonomy" id="7176"/>
    <lineage>
        <taxon>Eukaryota</taxon>
        <taxon>Metazoa</taxon>
        <taxon>Ecdysozoa</taxon>
        <taxon>Arthropoda</taxon>
        <taxon>Hexapoda</taxon>
        <taxon>Insecta</taxon>
        <taxon>Pterygota</taxon>
        <taxon>Neoptera</taxon>
        <taxon>Endopterygota</taxon>
        <taxon>Diptera</taxon>
        <taxon>Nematocera</taxon>
        <taxon>Culicoidea</taxon>
        <taxon>Culicidae</taxon>
        <taxon>Culicinae</taxon>
        <taxon>Culicini</taxon>
        <taxon>Culex</taxon>
        <taxon>Culex</taxon>
    </lineage>
</organism>
<feature type="region of interest" description="Disordered" evidence="1">
    <location>
        <begin position="90"/>
        <end position="160"/>
    </location>
</feature>
<sequence length="173" mass="19599">MPKLRRDLSRAVTLLEIIERREKINREQLHLSIEVYEKRYQAHDFAGQVLAEFASNATKRHGWFPGRRSSQISRVRVNLLEPVFVAPRGDASGQVVDNHSSSRKEKRQYKKHEIQKDRGGTSTSGSTMVGDGSTAGDPALSSEKEELANLQGATAREEEYAYTVQPRKFSVWN</sequence>
<dbReference type="GO" id="GO:0006357">
    <property type="term" value="P:regulation of transcription by RNA polymerase II"/>
    <property type="evidence" value="ECO:0007669"/>
    <property type="project" value="InterPro"/>
</dbReference>
<proteinExistence type="predicted"/>
<dbReference type="InParanoid" id="B0XHV2"/>
<name>B0XHV2_CULQU</name>
<dbReference type="eggNOG" id="KOG2261">
    <property type="taxonomic scope" value="Eukaryota"/>
</dbReference>
<evidence type="ECO:0000313" key="2">
    <source>
        <dbReference type="EMBL" id="EDS28761.1"/>
    </source>
</evidence>
<dbReference type="AlphaFoldDB" id="B0XHV2"/>
<evidence type="ECO:0000313" key="3">
    <source>
        <dbReference type="EnsemblMetazoa" id="CPIJ018936-PA"/>
    </source>
</evidence>
<dbReference type="GO" id="GO:0035267">
    <property type="term" value="C:NuA4 histone acetyltransferase complex"/>
    <property type="evidence" value="ECO:0007669"/>
    <property type="project" value="InterPro"/>
</dbReference>
<dbReference type="STRING" id="7176.B0XHV2"/>
<dbReference type="EnsemblMetazoa" id="CPIJ018936-RA">
    <property type="protein sequence ID" value="CPIJ018936-PA"/>
    <property type="gene ID" value="CPIJ018936"/>
</dbReference>
<dbReference type="EMBL" id="DS233213">
    <property type="protein sequence ID" value="EDS28761.1"/>
    <property type="molecule type" value="Genomic_DNA"/>
</dbReference>
<dbReference type="KEGG" id="cqu:CpipJ_CPIJ018936"/>
<gene>
    <name evidence="3" type="primary">6053067</name>
    <name evidence="2" type="ORF">CpipJ_CPIJ018936</name>
</gene>
<reference evidence="3" key="2">
    <citation type="submission" date="2021-02" db="UniProtKB">
        <authorList>
            <consortium name="EnsemblMetazoa"/>
        </authorList>
    </citation>
    <scope>IDENTIFICATION</scope>
    <source>
        <strain evidence="3">JHB</strain>
    </source>
</reference>
<dbReference type="VEuPathDB" id="VectorBase:CQUJHB010944"/>
<evidence type="ECO:0000313" key="4">
    <source>
        <dbReference type="Proteomes" id="UP000002320"/>
    </source>
</evidence>
<dbReference type="InterPro" id="IPR024943">
    <property type="entry name" value="Enhancer_polycomb"/>
</dbReference>
<accession>B0XHV2</accession>